<dbReference type="RefSeq" id="WP_380098211.1">
    <property type="nucleotide sequence ID" value="NZ_JBHRYD010000015.1"/>
</dbReference>
<keyword evidence="3" id="KW-1185">Reference proteome</keyword>
<reference evidence="3" key="1">
    <citation type="journal article" date="2019" name="Int. J. Syst. Evol. Microbiol.">
        <title>The Global Catalogue of Microorganisms (GCM) 10K type strain sequencing project: providing services to taxonomists for standard genome sequencing and annotation.</title>
        <authorList>
            <consortium name="The Broad Institute Genomics Platform"/>
            <consortium name="The Broad Institute Genome Sequencing Center for Infectious Disease"/>
            <person name="Wu L."/>
            <person name="Ma J."/>
        </authorList>
    </citation>
    <scope>NUCLEOTIDE SEQUENCE [LARGE SCALE GENOMIC DNA]</scope>
    <source>
        <strain evidence="3">KCTC 42281</strain>
    </source>
</reference>
<proteinExistence type="predicted"/>
<feature type="chain" id="PRO_5045848857" evidence="1">
    <location>
        <begin position="32"/>
        <end position="594"/>
    </location>
</feature>
<gene>
    <name evidence="2" type="ORF">ACFOOL_15440</name>
</gene>
<name>A0ABV7X5Y5_9HYPH</name>
<evidence type="ECO:0000256" key="1">
    <source>
        <dbReference type="SAM" id="SignalP"/>
    </source>
</evidence>
<evidence type="ECO:0000313" key="3">
    <source>
        <dbReference type="Proteomes" id="UP001595613"/>
    </source>
</evidence>
<accession>A0ABV7X5Y5</accession>
<evidence type="ECO:0000313" key="2">
    <source>
        <dbReference type="EMBL" id="MFC3706145.1"/>
    </source>
</evidence>
<feature type="signal peptide" evidence="1">
    <location>
        <begin position="1"/>
        <end position="31"/>
    </location>
</feature>
<dbReference type="EMBL" id="JBHRYD010000015">
    <property type="protein sequence ID" value="MFC3706145.1"/>
    <property type="molecule type" value="Genomic_DNA"/>
</dbReference>
<keyword evidence="1" id="KW-0732">Signal</keyword>
<sequence length="594" mass="61338">MLLTHLSRRRIGAVATACLLSVALPATPAWAQKVKTKTKPPATVETSVSVEIPTIEARNSSIDEATLAEILRGDIAGHAEALAELDATSIGVPEIVVSVTSSQDGKRYDTTLTFTDLLFEDVIDGVAAGVSLGGIDMLTDEGTFDFGAMSATSFDIGGMLGVYGLVDRGSTEIETIYRDLVAEGGTLEADEVSCAFGAIAADEFRARPLRTSFADIMAMAQAMEDDPEDIDPALLGQFLRIYADILTAFETSEITFDGLSCEGTDDEDRPLTFSIAGMTMGGMSPGVYPSISMDGFSIVVEGDGAVELDNFTVKPMDLGGIVATLEAAPERVDEAWFETNARALIPAMEGLSFVGLDIDIPDPDSAGTRIQASVGNFDLTLGSYRNGIPTSLDLSAANILADLPADSGDDTIQQLRALGITSVDAGFRVAAAWNEAASTIDVEEVSVTGADLATVLLAGTIANATADLFALENDTAVAAGMAVALKGLDLTVIDAGLSDIVLSVVAAEQNADPATLRPVFAGLAEGTVIAMMAGAADAAQLGGAINSFVSGKAKTLAIGIVAKTDPGLDFADLVAAESDPTVLLDKVDISAEAK</sequence>
<organism evidence="2 3">
    <name type="scientific">Devosia honganensis</name>
    <dbReference type="NCBI Taxonomy" id="1610527"/>
    <lineage>
        <taxon>Bacteria</taxon>
        <taxon>Pseudomonadati</taxon>
        <taxon>Pseudomonadota</taxon>
        <taxon>Alphaproteobacteria</taxon>
        <taxon>Hyphomicrobiales</taxon>
        <taxon>Devosiaceae</taxon>
        <taxon>Devosia</taxon>
    </lineage>
</organism>
<comment type="caution">
    <text evidence="2">The sequence shown here is derived from an EMBL/GenBank/DDBJ whole genome shotgun (WGS) entry which is preliminary data.</text>
</comment>
<dbReference type="Proteomes" id="UP001595613">
    <property type="component" value="Unassembled WGS sequence"/>
</dbReference>
<protein>
    <submittedName>
        <fullName evidence="2">Uncharacterized protein</fullName>
    </submittedName>
</protein>